<dbReference type="Proteomes" id="UP000184526">
    <property type="component" value="Unassembled WGS sequence"/>
</dbReference>
<evidence type="ECO:0000256" key="2">
    <source>
        <dbReference type="ARBA" id="ARBA00004141"/>
    </source>
</evidence>
<comment type="similarity">
    <text evidence="3">Belongs to the peptidase M50B family.</text>
</comment>
<evidence type="ECO:0000256" key="12">
    <source>
        <dbReference type="SAM" id="Phobius"/>
    </source>
</evidence>
<reference evidence="14 15" key="1">
    <citation type="submission" date="2016-11" db="EMBL/GenBank/DDBJ databases">
        <authorList>
            <person name="Jaros S."/>
            <person name="Januszkiewicz K."/>
            <person name="Wedrychowicz H."/>
        </authorList>
    </citation>
    <scope>NUCLEOTIDE SEQUENCE [LARGE SCALE GENOMIC DNA]</scope>
    <source>
        <strain evidence="14 15">DSM 3089</strain>
    </source>
</reference>
<dbReference type="PANTHER" id="PTHR39188:SF3">
    <property type="entry name" value="STAGE IV SPORULATION PROTEIN FB"/>
    <property type="match status" value="1"/>
</dbReference>
<evidence type="ECO:0000256" key="7">
    <source>
        <dbReference type="ARBA" id="ARBA00022801"/>
    </source>
</evidence>
<dbReference type="GO" id="GO:0006508">
    <property type="term" value="P:proteolysis"/>
    <property type="evidence" value="ECO:0007669"/>
    <property type="project" value="UniProtKB-KW"/>
</dbReference>
<feature type="transmembrane region" description="Helical" evidence="12">
    <location>
        <begin position="7"/>
        <end position="32"/>
    </location>
</feature>
<evidence type="ECO:0000256" key="9">
    <source>
        <dbReference type="ARBA" id="ARBA00022989"/>
    </source>
</evidence>
<dbReference type="OrthoDB" id="166377at2"/>
<comment type="cofactor">
    <cofactor evidence="1">
        <name>Zn(2+)</name>
        <dbReference type="ChEBI" id="CHEBI:29105"/>
    </cofactor>
</comment>
<sequence length="285" mass="32462">MIKFTKVFFIYLIYFLLCFNGQFLVALGLVMIHEMSHYLAAYSFGFKEFNIQIMPFGARLNLEALEDATPKQDLIITIAGPLSNFILALVFYCINIFLNTNSIRLLIYSNLALGILNLLPSLPLDGGRILRDILAIKMPYRQANKYAVNTSFVVGSLMAMVYFILFFRGEGNILLCLISLLVLVTAIKEKERVAYVIMGDIIKKRAKFLKKGYMENRSICIFYKKDLLSALSLVDKNKYSMFLIVDEDMSVVDVVYENEIIKGISSYGNISLEEFMDKHDDFGGI</sequence>
<organism evidence="14 15">
    <name type="scientific">Clostridium collagenovorans DSM 3089</name>
    <dbReference type="NCBI Taxonomy" id="1121306"/>
    <lineage>
        <taxon>Bacteria</taxon>
        <taxon>Bacillati</taxon>
        <taxon>Bacillota</taxon>
        <taxon>Clostridia</taxon>
        <taxon>Eubacteriales</taxon>
        <taxon>Clostridiaceae</taxon>
        <taxon>Clostridium</taxon>
    </lineage>
</organism>
<proteinExistence type="inferred from homology"/>
<dbReference type="PANTHER" id="PTHR39188">
    <property type="entry name" value="MEMBRANE-ASSOCIATED ZINC METALLOPROTEASE M50B"/>
    <property type="match status" value="1"/>
</dbReference>
<keyword evidence="6" id="KW-0479">Metal-binding</keyword>
<keyword evidence="11 12" id="KW-0472">Membrane</keyword>
<protein>
    <submittedName>
        <fullName evidence="14">Stage IV sporulation protein FB</fullName>
    </submittedName>
</protein>
<evidence type="ECO:0000256" key="11">
    <source>
        <dbReference type="ARBA" id="ARBA00023136"/>
    </source>
</evidence>
<evidence type="ECO:0000256" key="3">
    <source>
        <dbReference type="ARBA" id="ARBA00007931"/>
    </source>
</evidence>
<feature type="domain" description="Peptidase M50" evidence="13">
    <location>
        <begin position="103"/>
        <end position="154"/>
    </location>
</feature>
<evidence type="ECO:0000259" key="13">
    <source>
        <dbReference type="Pfam" id="PF02163"/>
    </source>
</evidence>
<evidence type="ECO:0000256" key="10">
    <source>
        <dbReference type="ARBA" id="ARBA00023049"/>
    </source>
</evidence>
<dbReference type="STRING" id="1121306.SAMN02745196_02424"/>
<keyword evidence="5 12" id="KW-0812">Transmembrane</keyword>
<evidence type="ECO:0000256" key="8">
    <source>
        <dbReference type="ARBA" id="ARBA00022833"/>
    </source>
</evidence>
<dbReference type="EMBL" id="FQXP01000009">
    <property type="protein sequence ID" value="SHI02538.1"/>
    <property type="molecule type" value="Genomic_DNA"/>
</dbReference>
<dbReference type="GO" id="GO:0008237">
    <property type="term" value="F:metallopeptidase activity"/>
    <property type="evidence" value="ECO:0007669"/>
    <property type="project" value="UniProtKB-KW"/>
</dbReference>
<dbReference type="RefSeq" id="WP_072832272.1">
    <property type="nucleotide sequence ID" value="NZ_FQXP01000009.1"/>
</dbReference>
<dbReference type="AlphaFoldDB" id="A0A1M5XSP5"/>
<keyword evidence="9 12" id="KW-1133">Transmembrane helix</keyword>
<feature type="transmembrane region" description="Helical" evidence="12">
    <location>
        <begin position="74"/>
        <end position="97"/>
    </location>
</feature>
<evidence type="ECO:0000256" key="5">
    <source>
        <dbReference type="ARBA" id="ARBA00022692"/>
    </source>
</evidence>
<name>A0A1M5XSP5_9CLOT</name>
<keyword evidence="7" id="KW-0378">Hydrolase</keyword>
<keyword evidence="4" id="KW-0645">Protease</keyword>
<dbReference type="InterPro" id="IPR008915">
    <property type="entry name" value="Peptidase_M50"/>
</dbReference>
<evidence type="ECO:0000313" key="15">
    <source>
        <dbReference type="Proteomes" id="UP000184526"/>
    </source>
</evidence>
<accession>A0A1M5XSP5</accession>
<evidence type="ECO:0000256" key="4">
    <source>
        <dbReference type="ARBA" id="ARBA00022670"/>
    </source>
</evidence>
<comment type="subcellular location">
    <subcellularLocation>
        <location evidence="2">Membrane</location>
        <topology evidence="2">Multi-pass membrane protein</topology>
    </subcellularLocation>
</comment>
<keyword evidence="8" id="KW-0862">Zinc</keyword>
<dbReference type="GO" id="GO:0016020">
    <property type="term" value="C:membrane"/>
    <property type="evidence" value="ECO:0007669"/>
    <property type="project" value="UniProtKB-SubCell"/>
</dbReference>
<keyword evidence="15" id="KW-1185">Reference proteome</keyword>
<evidence type="ECO:0000256" key="6">
    <source>
        <dbReference type="ARBA" id="ARBA00022723"/>
    </source>
</evidence>
<evidence type="ECO:0000313" key="14">
    <source>
        <dbReference type="EMBL" id="SHI02538.1"/>
    </source>
</evidence>
<dbReference type="GO" id="GO:0046872">
    <property type="term" value="F:metal ion binding"/>
    <property type="evidence" value="ECO:0007669"/>
    <property type="project" value="UniProtKB-KW"/>
</dbReference>
<dbReference type="CDD" id="cd06161">
    <property type="entry name" value="S2P-M50_SpoIVFB"/>
    <property type="match status" value="1"/>
</dbReference>
<gene>
    <name evidence="14" type="ORF">SAMN02745196_02424</name>
</gene>
<keyword evidence="10" id="KW-0482">Metalloprotease</keyword>
<evidence type="ECO:0000256" key="1">
    <source>
        <dbReference type="ARBA" id="ARBA00001947"/>
    </source>
</evidence>
<feature type="domain" description="Peptidase M50" evidence="13">
    <location>
        <begin position="24"/>
        <end position="99"/>
    </location>
</feature>
<dbReference type="Pfam" id="PF02163">
    <property type="entry name" value="Peptidase_M50"/>
    <property type="match status" value="2"/>
</dbReference>
<feature type="transmembrane region" description="Helical" evidence="12">
    <location>
        <begin position="146"/>
        <end position="165"/>
    </location>
</feature>